<evidence type="ECO:0000313" key="10">
    <source>
        <dbReference type="Proteomes" id="UP001056291"/>
    </source>
</evidence>
<keyword evidence="6" id="KW-0902">Two-component regulatory system</keyword>
<keyword evidence="4" id="KW-0808">Transferase</keyword>
<feature type="transmembrane region" description="Helical" evidence="7">
    <location>
        <begin position="37"/>
        <end position="58"/>
    </location>
</feature>
<accession>A0ABY4W705</accession>
<dbReference type="PROSITE" id="PS50109">
    <property type="entry name" value="HIS_KIN"/>
    <property type="match status" value="1"/>
</dbReference>
<keyword evidence="10" id="KW-1185">Reference proteome</keyword>
<protein>
    <recommendedName>
        <fullName evidence="2">histidine kinase</fullName>
        <ecNumber evidence="2">2.7.13.3</ecNumber>
    </recommendedName>
</protein>
<evidence type="ECO:0000256" key="2">
    <source>
        <dbReference type="ARBA" id="ARBA00012438"/>
    </source>
</evidence>
<evidence type="ECO:0000256" key="4">
    <source>
        <dbReference type="ARBA" id="ARBA00022679"/>
    </source>
</evidence>
<dbReference type="InterPro" id="IPR005467">
    <property type="entry name" value="His_kinase_dom"/>
</dbReference>
<evidence type="ECO:0000256" key="5">
    <source>
        <dbReference type="ARBA" id="ARBA00022777"/>
    </source>
</evidence>
<dbReference type="Gene3D" id="3.30.450.20">
    <property type="entry name" value="PAS domain"/>
    <property type="match status" value="1"/>
</dbReference>
<dbReference type="PANTHER" id="PTHR45453">
    <property type="entry name" value="PHOSPHATE REGULON SENSOR PROTEIN PHOR"/>
    <property type="match status" value="1"/>
</dbReference>
<evidence type="ECO:0000256" key="1">
    <source>
        <dbReference type="ARBA" id="ARBA00000085"/>
    </source>
</evidence>
<evidence type="ECO:0000256" key="6">
    <source>
        <dbReference type="ARBA" id="ARBA00023012"/>
    </source>
</evidence>
<keyword evidence="7" id="KW-1133">Transmembrane helix</keyword>
<dbReference type="InterPro" id="IPR003661">
    <property type="entry name" value="HisK_dim/P_dom"/>
</dbReference>
<evidence type="ECO:0000259" key="8">
    <source>
        <dbReference type="PROSITE" id="PS50109"/>
    </source>
</evidence>
<sequence>MSDNNGYFRKMILFIFIVAAPVAAFSVWLVNEGTLNYQNFFILILLVIFPSLALYIKLSQDLKAITKRIETVTNTGLQAERLGVAEVPYLLPADNLLLILQQYHRILRRMLEESRAAQQNTAFLFDKLPDPVLVLDSKRQIVQSNAAAARFFNTENISGDLTGFLRQPALLKAIEKAYKGETSDQNVEITLSDTVVRYVAAYVVNLRSEDAAELQLIVTLHDLTASRKLEQMRVDFVANASHELRTPLAILIGALETLMGPARDDLQAHQRFFDMMQKQSARMSQLTDDLLSLSQIEINEHSRPSEAVDIGQIICSVKNMIQMKAEGLRKNISLELPEQNMTVAGDADQLSQVFINLVDNALKYSSEEAEVKVRVSTGEKSVKVSVIDTGEGIDPEHLPRLTERFYRVNSDRSRELGGTGLGLAIVKHIVSRHRGNLEIESVLGKGSVFTIILPLLPSK</sequence>
<keyword evidence="7" id="KW-0472">Membrane</keyword>
<dbReference type="InterPro" id="IPR050351">
    <property type="entry name" value="BphY/WalK/GraS-like"/>
</dbReference>
<dbReference type="SMART" id="SM00388">
    <property type="entry name" value="HisKA"/>
    <property type="match status" value="1"/>
</dbReference>
<reference evidence="9" key="1">
    <citation type="submission" date="2022-06" db="EMBL/GenBank/DDBJ databases">
        <title>Sneathiella actinostolidae sp. nov., isolated from a sea anemonein the Western Pacific Ocean.</title>
        <authorList>
            <person name="Wei M.J."/>
        </authorList>
    </citation>
    <scope>NUCLEOTIDE SEQUENCE</scope>
    <source>
        <strain evidence="9">PHK-P5</strain>
    </source>
</reference>
<keyword evidence="5" id="KW-0418">Kinase</keyword>
<keyword evidence="9" id="KW-0547">Nucleotide-binding</keyword>
<name>A0ABY4W705_9PROT</name>
<dbReference type="Gene3D" id="3.30.565.10">
    <property type="entry name" value="Histidine kinase-like ATPase, C-terminal domain"/>
    <property type="match status" value="1"/>
</dbReference>
<dbReference type="EC" id="2.7.13.3" evidence="2"/>
<feature type="domain" description="Histidine kinase" evidence="8">
    <location>
        <begin position="239"/>
        <end position="457"/>
    </location>
</feature>
<keyword evidence="3" id="KW-0597">Phosphoprotein</keyword>
<evidence type="ECO:0000313" key="9">
    <source>
        <dbReference type="EMBL" id="USG62952.1"/>
    </source>
</evidence>
<organism evidence="9 10">
    <name type="scientific">Sneathiella marina</name>
    <dbReference type="NCBI Taxonomy" id="2950108"/>
    <lineage>
        <taxon>Bacteria</taxon>
        <taxon>Pseudomonadati</taxon>
        <taxon>Pseudomonadota</taxon>
        <taxon>Alphaproteobacteria</taxon>
        <taxon>Sneathiellales</taxon>
        <taxon>Sneathiellaceae</taxon>
        <taxon>Sneathiella</taxon>
    </lineage>
</organism>
<dbReference type="Pfam" id="PF08448">
    <property type="entry name" value="PAS_4"/>
    <property type="match status" value="1"/>
</dbReference>
<gene>
    <name evidence="9" type="ORF">NBZ79_08170</name>
</gene>
<dbReference type="Pfam" id="PF02518">
    <property type="entry name" value="HATPase_c"/>
    <property type="match status" value="1"/>
</dbReference>
<dbReference type="EMBL" id="CP098747">
    <property type="protein sequence ID" value="USG62952.1"/>
    <property type="molecule type" value="Genomic_DNA"/>
</dbReference>
<dbReference type="InterPro" id="IPR036097">
    <property type="entry name" value="HisK_dim/P_sf"/>
</dbReference>
<dbReference type="InterPro" id="IPR004358">
    <property type="entry name" value="Sig_transdc_His_kin-like_C"/>
</dbReference>
<dbReference type="InterPro" id="IPR003594">
    <property type="entry name" value="HATPase_dom"/>
</dbReference>
<proteinExistence type="predicted"/>
<dbReference type="SUPFAM" id="SSF55874">
    <property type="entry name" value="ATPase domain of HSP90 chaperone/DNA topoisomerase II/histidine kinase"/>
    <property type="match status" value="1"/>
</dbReference>
<feature type="transmembrane region" description="Helical" evidence="7">
    <location>
        <begin position="12"/>
        <end position="31"/>
    </location>
</feature>
<evidence type="ECO:0000256" key="7">
    <source>
        <dbReference type="SAM" id="Phobius"/>
    </source>
</evidence>
<evidence type="ECO:0000256" key="3">
    <source>
        <dbReference type="ARBA" id="ARBA00022553"/>
    </source>
</evidence>
<dbReference type="InterPro" id="IPR036890">
    <property type="entry name" value="HATPase_C_sf"/>
</dbReference>
<dbReference type="Gene3D" id="1.10.287.130">
    <property type="match status" value="1"/>
</dbReference>
<dbReference type="Pfam" id="PF00512">
    <property type="entry name" value="HisKA"/>
    <property type="match status" value="1"/>
</dbReference>
<keyword evidence="7" id="KW-0812">Transmembrane</keyword>
<dbReference type="PRINTS" id="PR00344">
    <property type="entry name" value="BCTRLSENSOR"/>
</dbReference>
<dbReference type="GO" id="GO:0005524">
    <property type="term" value="F:ATP binding"/>
    <property type="evidence" value="ECO:0007669"/>
    <property type="project" value="UniProtKB-KW"/>
</dbReference>
<dbReference type="Proteomes" id="UP001056291">
    <property type="component" value="Chromosome"/>
</dbReference>
<dbReference type="InterPro" id="IPR013656">
    <property type="entry name" value="PAS_4"/>
</dbReference>
<dbReference type="CDD" id="cd00082">
    <property type="entry name" value="HisKA"/>
    <property type="match status" value="1"/>
</dbReference>
<dbReference type="SUPFAM" id="SSF47384">
    <property type="entry name" value="Homodimeric domain of signal transducing histidine kinase"/>
    <property type="match status" value="1"/>
</dbReference>
<comment type="catalytic activity">
    <reaction evidence="1">
        <text>ATP + protein L-histidine = ADP + protein N-phospho-L-histidine.</text>
        <dbReference type="EC" id="2.7.13.3"/>
    </reaction>
</comment>
<keyword evidence="9" id="KW-0067">ATP-binding</keyword>
<dbReference type="InterPro" id="IPR035965">
    <property type="entry name" value="PAS-like_dom_sf"/>
</dbReference>
<dbReference type="PANTHER" id="PTHR45453:SF1">
    <property type="entry name" value="PHOSPHATE REGULON SENSOR PROTEIN PHOR"/>
    <property type="match status" value="1"/>
</dbReference>
<dbReference type="SMART" id="SM00387">
    <property type="entry name" value="HATPase_c"/>
    <property type="match status" value="1"/>
</dbReference>
<dbReference type="SUPFAM" id="SSF55785">
    <property type="entry name" value="PYP-like sensor domain (PAS domain)"/>
    <property type="match status" value="1"/>
</dbReference>
<dbReference type="RefSeq" id="WP_251937273.1">
    <property type="nucleotide sequence ID" value="NZ_CP098747.1"/>
</dbReference>